<dbReference type="Proteomes" id="UP000295285">
    <property type="component" value="Unassembled WGS sequence"/>
</dbReference>
<dbReference type="SUPFAM" id="SSF101386">
    <property type="entry name" value="all-alpha NTP pyrophosphatases"/>
    <property type="match status" value="1"/>
</dbReference>
<dbReference type="CDD" id="cd11541">
    <property type="entry name" value="NTP-PPase_u4"/>
    <property type="match status" value="1"/>
</dbReference>
<gene>
    <name evidence="2" type="ORF">EC910_101325</name>
</gene>
<dbReference type="GO" id="GO:0016787">
    <property type="term" value="F:hydrolase activity"/>
    <property type="evidence" value="ECO:0007669"/>
    <property type="project" value="UniProtKB-KW"/>
</dbReference>
<evidence type="ECO:0000259" key="1">
    <source>
        <dbReference type="Pfam" id="PF03819"/>
    </source>
</evidence>
<dbReference type="PANTHER" id="PTHR46523:SF1">
    <property type="entry name" value="DCTP PYROPHOSPHATASE 1"/>
    <property type="match status" value="1"/>
</dbReference>
<dbReference type="AlphaFoldDB" id="A0A4R4BLS1"/>
<dbReference type="PANTHER" id="PTHR46523">
    <property type="entry name" value="DCTP PYROPHOSPHATASE 1"/>
    <property type="match status" value="1"/>
</dbReference>
<dbReference type="EMBL" id="SMDG01000001">
    <property type="protein sequence ID" value="TCW59695.1"/>
    <property type="molecule type" value="Genomic_DNA"/>
</dbReference>
<comment type="caution">
    <text evidence="2">The sequence shown here is derived from an EMBL/GenBank/DDBJ whole genome shotgun (WGS) entry which is preliminary data.</text>
</comment>
<dbReference type="RefSeq" id="WP_131931434.1">
    <property type="nucleotide sequence ID" value="NZ_SMDF01000001.1"/>
</dbReference>
<dbReference type="InterPro" id="IPR011379">
    <property type="entry name" value="MazG-related_GP37"/>
</dbReference>
<sequence>MNFKEYQTAVTRTFATGRTYEQDATNYAMGLCGEAGEVTDHIKKAVYHGHNLNEDEVEKELGDVLWYLAALAETHHLDLNEIAEKNIHKLMKRFPNGFSEEDSKKRVDVK</sequence>
<reference evidence="2 3" key="1">
    <citation type="submission" date="2019-03" db="EMBL/GenBank/DDBJ databases">
        <title>Above-ground endophytic microbial communities from plants in different locations in the United States.</title>
        <authorList>
            <person name="Frank C."/>
        </authorList>
    </citation>
    <scope>NUCLEOTIDE SEQUENCE [LARGE SCALE GENOMIC DNA]</scope>
    <source>
        <strain evidence="2 3">LP_2_YM</strain>
    </source>
</reference>
<dbReference type="InterPro" id="IPR052555">
    <property type="entry name" value="dCTP_Pyrophosphatase"/>
</dbReference>
<dbReference type="Pfam" id="PF03819">
    <property type="entry name" value="MazG"/>
    <property type="match status" value="1"/>
</dbReference>
<dbReference type="InterPro" id="IPR004518">
    <property type="entry name" value="MazG-like_dom"/>
</dbReference>
<name>A0A4R4BLS1_BACTU</name>
<protein>
    <submittedName>
        <fullName evidence="2">NTP pyrophosphatase (Non-canonical NTP hydrolase)</fullName>
    </submittedName>
</protein>
<accession>A0A4R4BLS1</accession>
<dbReference type="Gene3D" id="1.10.287.1080">
    <property type="entry name" value="MazG-like"/>
    <property type="match status" value="1"/>
</dbReference>
<evidence type="ECO:0000313" key="3">
    <source>
        <dbReference type="Proteomes" id="UP000295285"/>
    </source>
</evidence>
<keyword evidence="2" id="KW-0378">Hydrolase</keyword>
<feature type="domain" description="NTP pyrophosphohydrolase MazG-like" evidence="1">
    <location>
        <begin position="24"/>
        <end position="98"/>
    </location>
</feature>
<proteinExistence type="predicted"/>
<evidence type="ECO:0000313" key="2">
    <source>
        <dbReference type="EMBL" id="TCW59695.1"/>
    </source>
</evidence>
<organism evidence="2 3">
    <name type="scientific">Bacillus thuringiensis</name>
    <dbReference type="NCBI Taxonomy" id="1428"/>
    <lineage>
        <taxon>Bacteria</taxon>
        <taxon>Bacillati</taxon>
        <taxon>Bacillota</taxon>
        <taxon>Bacilli</taxon>
        <taxon>Bacillales</taxon>
        <taxon>Bacillaceae</taxon>
        <taxon>Bacillus</taxon>
        <taxon>Bacillus cereus group</taxon>
    </lineage>
</organism>
<dbReference type="PIRSF" id="PIRSF006639">
    <property type="entry name" value="UCP006639_pph"/>
    <property type="match status" value="1"/>
</dbReference>